<reference evidence="1" key="3">
    <citation type="submission" date="2015-02" db="UniProtKB">
        <authorList>
            <consortium name="EnsemblProtists"/>
        </authorList>
    </citation>
    <scope>IDENTIFICATION</scope>
    <source>
        <strain evidence="1">DAOM BR144</strain>
    </source>
</reference>
<dbReference type="InParanoid" id="K3WIH4"/>
<evidence type="ECO:0000313" key="2">
    <source>
        <dbReference type="Proteomes" id="UP000019132"/>
    </source>
</evidence>
<name>K3WIH4_GLOUD</name>
<reference evidence="2" key="1">
    <citation type="journal article" date="2010" name="Genome Biol.">
        <title>Genome sequence of the necrotrophic plant pathogen Pythium ultimum reveals original pathogenicity mechanisms and effector repertoire.</title>
        <authorList>
            <person name="Levesque C.A."/>
            <person name="Brouwer H."/>
            <person name="Cano L."/>
            <person name="Hamilton J.P."/>
            <person name="Holt C."/>
            <person name="Huitema E."/>
            <person name="Raffaele S."/>
            <person name="Robideau G.P."/>
            <person name="Thines M."/>
            <person name="Win J."/>
            <person name="Zerillo M.M."/>
            <person name="Beakes G.W."/>
            <person name="Boore J.L."/>
            <person name="Busam D."/>
            <person name="Dumas B."/>
            <person name="Ferriera S."/>
            <person name="Fuerstenberg S.I."/>
            <person name="Gachon C.M."/>
            <person name="Gaulin E."/>
            <person name="Govers F."/>
            <person name="Grenville-Briggs L."/>
            <person name="Horner N."/>
            <person name="Hostetler J."/>
            <person name="Jiang R.H."/>
            <person name="Johnson J."/>
            <person name="Krajaejun T."/>
            <person name="Lin H."/>
            <person name="Meijer H.J."/>
            <person name="Moore B."/>
            <person name="Morris P."/>
            <person name="Phuntmart V."/>
            <person name="Puiu D."/>
            <person name="Shetty J."/>
            <person name="Stajich J.E."/>
            <person name="Tripathy S."/>
            <person name="Wawra S."/>
            <person name="van West P."/>
            <person name="Whitty B.R."/>
            <person name="Coutinho P.M."/>
            <person name="Henrissat B."/>
            <person name="Martin F."/>
            <person name="Thomas P.D."/>
            <person name="Tyler B.M."/>
            <person name="De Vries R.P."/>
            <person name="Kamoun S."/>
            <person name="Yandell M."/>
            <person name="Tisserat N."/>
            <person name="Buell C.R."/>
        </authorList>
    </citation>
    <scope>NUCLEOTIDE SEQUENCE</scope>
    <source>
        <strain evidence="2">DAOM:BR144</strain>
    </source>
</reference>
<accession>K3WIH4</accession>
<sequence>MWSSDAGSELFAPTIVVEADNFGGLDLSSPSECAMDYKLREYYFEARGVQLAWVIDLVSNTMIKYTRQDGASEKDVDGVHRVEITHWRDLHGQAERKRLAKMRHKL</sequence>
<dbReference type="VEuPathDB" id="FungiDB:PYU1_G004755"/>
<reference evidence="2" key="2">
    <citation type="submission" date="2010-04" db="EMBL/GenBank/DDBJ databases">
        <authorList>
            <person name="Buell R."/>
            <person name="Hamilton J."/>
            <person name="Hostetler J."/>
        </authorList>
    </citation>
    <scope>NUCLEOTIDE SEQUENCE [LARGE SCALE GENOMIC DNA]</scope>
    <source>
        <strain evidence="2">DAOM:BR144</strain>
    </source>
</reference>
<dbReference type="AlphaFoldDB" id="K3WIH4"/>
<dbReference type="EMBL" id="GL376631">
    <property type="status" value="NOT_ANNOTATED_CDS"/>
    <property type="molecule type" value="Genomic_DNA"/>
</dbReference>
<dbReference type="EnsemblProtists" id="PYU1_T004766">
    <property type="protein sequence ID" value="PYU1_T004766"/>
    <property type="gene ID" value="PYU1_G004755"/>
</dbReference>
<protein>
    <submittedName>
        <fullName evidence="1">Uncharacterized protein</fullName>
    </submittedName>
</protein>
<dbReference type="Proteomes" id="UP000019132">
    <property type="component" value="Unassembled WGS sequence"/>
</dbReference>
<dbReference type="HOGENOM" id="CLU_2228576_0_0_1"/>
<proteinExistence type="predicted"/>
<evidence type="ECO:0000313" key="1">
    <source>
        <dbReference type="EnsemblProtists" id="PYU1_T004766"/>
    </source>
</evidence>
<keyword evidence="2" id="KW-1185">Reference proteome</keyword>
<organism evidence="1 2">
    <name type="scientific">Globisporangium ultimum (strain ATCC 200006 / CBS 805.95 / DAOM BR144)</name>
    <name type="common">Pythium ultimum</name>
    <dbReference type="NCBI Taxonomy" id="431595"/>
    <lineage>
        <taxon>Eukaryota</taxon>
        <taxon>Sar</taxon>
        <taxon>Stramenopiles</taxon>
        <taxon>Oomycota</taxon>
        <taxon>Peronosporomycetes</taxon>
        <taxon>Pythiales</taxon>
        <taxon>Pythiaceae</taxon>
        <taxon>Globisporangium</taxon>
    </lineage>
</organism>